<dbReference type="EMBL" id="CM044701">
    <property type="protein sequence ID" value="KAI5680260.1"/>
    <property type="molecule type" value="Genomic_DNA"/>
</dbReference>
<sequence length="308" mass="34565">MRKMRDFPSCFNESGIQIADSSSLSNPNNRSSATQNLVTAIYTSQLQNLSCFIAITWTKTLMGQGVTVGIQNSTGQNLCKFDVKPWLFSRRKGFKSLQISSSIIDLYWDFSSAKFGYGPEPLSGFYLVLMFNQELILLLGDLGREIHKKLNINPSPVPVSSRTAVFVAKREHIFGKKFYSAKAQFCDKGQIHDIQIECDTSAFHDPCLVIRIDNKAVMQVKRLKWKFRGNSTILVDGLPVEVYWDVHSWLFGNGNFTGNAVFLFQTTVSADKLLTGGSGGQSLLLPRFENSMSRGHGFSLILYAWKNE</sequence>
<proteinExistence type="predicted"/>
<accession>A0ACC0C5W6</accession>
<keyword evidence="2" id="KW-1185">Reference proteome</keyword>
<evidence type="ECO:0000313" key="2">
    <source>
        <dbReference type="Proteomes" id="UP001060085"/>
    </source>
</evidence>
<name>A0ACC0C5W6_CATRO</name>
<evidence type="ECO:0000313" key="1">
    <source>
        <dbReference type="EMBL" id="KAI5680260.1"/>
    </source>
</evidence>
<protein>
    <submittedName>
        <fullName evidence="1">Uncharacterized protein</fullName>
    </submittedName>
</protein>
<comment type="caution">
    <text evidence="1">The sequence shown here is derived from an EMBL/GenBank/DDBJ whole genome shotgun (WGS) entry which is preliminary data.</text>
</comment>
<organism evidence="1 2">
    <name type="scientific">Catharanthus roseus</name>
    <name type="common">Madagascar periwinkle</name>
    <name type="synonym">Vinca rosea</name>
    <dbReference type="NCBI Taxonomy" id="4058"/>
    <lineage>
        <taxon>Eukaryota</taxon>
        <taxon>Viridiplantae</taxon>
        <taxon>Streptophyta</taxon>
        <taxon>Embryophyta</taxon>
        <taxon>Tracheophyta</taxon>
        <taxon>Spermatophyta</taxon>
        <taxon>Magnoliopsida</taxon>
        <taxon>eudicotyledons</taxon>
        <taxon>Gunneridae</taxon>
        <taxon>Pentapetalae</taxon>
        <taxon>asterids</taxon>
        <taxon>lamiids</taxon>
        <taxon>Gentianales</taxon>
        <taxon>Apocynaceae</taxon>
        <taxon>Rauvolfioideae</taxon>
        <taxon>Vinceae</taxon>
        <taxon>Catharanthinae</taxon>
        <taxon>Catharanthus</taxon>
    </lineage>
</organism>
<reference evidence="2" key="1">
    <citation type="journal article" date="2023" name="Nat. Plants">
        <title>Single-cell RNA sequencing provides a high-resolution roadmap for understanding the multicellular compartmentation of specialized metabolism.</title>
        <authorList>
            <person name="Sun S."/>
            <person name="Shen X."/>
            <person name="Li Y."/>
            <person name="Li Y."/>
            <person name="Wang S."/>
            <person name="Li R."/>
            <person name="Zhang H."/>
            <person name="Shen G."/>
            <person name="Guo B."/>
            <person name="Wei J."/>
            <person name="Xu J."/>
            <person name="St-Pierre B."/>
            <person name="Chen S."/>
            <person name="Sun C."/>
        </authorList>
    </citation>
    <scope>NUCLEOTIDE SEQUENCE [LARGE SCALE GENOMIC DNA]</scope>
</reference>
<dbReference type="Proteomes" id="UP001060085">
    <property type="component" value="Linkage Group LG01"/>
</dbReference>
<gene>
    <name evidence="1" type="ORF">M9H77_01487</name>
</gene>